<name>B9R7W2_RICCO</name>
<dbReference type="KEGG" id="rcu:8288947"/>
<evidence type="ECO:0000313" key="2">
    <source>
        <dbReference type="EMBL" id="EEF52592.1"/>
    </source>
</evidence>
<gene>
    <name evidence="2" type="ORF">RCOM_1594750</name>
</gene>
<feature type="compositionally biased region" description="Basic and acidic residues" evidence="1">
    <location>
        <begin position="295"/>
        <end position="313"/>
    </location>
</feature>
<feature type="compositionally biased region" description="Polar residues" evidence="1">
    <location>
        <begin position="84"/>
        <end position="97"/>
    </location>
</feature>
<evidence type="ECO:0000256" key="1">
    <source>
        <dbReference type="SAM" id="MobiDB-lite"/>
    </source>
</evidence>
<dbReference type="Proteomes" id="UP000008311">
    <property type="component" value="Unassembled WGS sequence"/>
</dbReference>
<evidence type="ECO:0000313" key="3">
    <source>
        <dbReference type="Proteomes" id="UP000008311"/>
    </source>
</evidence>
<reference evidence="3" key="1">
    <citation type="journal article" date="2010" name="Nat. Biotechnol.">
        <title>Draft genome sequence of the oilseed species Ricinus communis.</title>
        <authorList>
            <person name="Chan A.P."/>
            <person name="Crabtree J."/>
            <person name="Zhao Q."/>
            <person name="Lorenzi H."/>
            <person name="Orvis J."/>
            <person name="Puiu D."/>
            <person name="Melake-Berhan A."/>
            <person name="Jones K.M."/>
            <person name="Redman J."/>
            <person name="Chen G."/>
            <person name="Cahoon E.B."/>
            <person name="Gedil M."/>
            <person name="Stanke M."/>
            <person name="Haas B.J."/>
            <person name="Wortman J.R."/>
            <person name="Fraser-Liggett C.M."/>
            <person name="Ravel J."/>
            <person name="Rabinowicz P.D."/>
        </authorList>
    </citation>
    <scope>NUCLEOTIDE SEQUENCE [LARGE SCALE GENOMIC DNA]</scope>
    <source>
        <strain evidence="3">cv. Hale</strain>
    </source>
</reference>
<dbReference type="OrthoDB" id="1709592at2759"/>
<feature type="compositionally biased region" description="Basic and acidic residues" evidence="1">
    <location>
        <begin position="420"/>
        <end position="431"/>
    </location>
</feature>
<dbReference type="eggNOG" id="ENOG502QQ4J">
    <property type="taxonomic scope" value="Eukaryota"/>
</dbReference>
<feature type="region of interest" description="Disordered" evidence="1">
    <location>
        <begin position="18"/>
        <end position="344"/>
    </location>
</feature>
<feature type="compositionally biased region" description="Basic and acidic residues" evidence="1">
    <location>
        <begin position="235"/>
        <end position="270"/>
    </location>
</feature>
<feature type="compositionally biased region" description="Low complexity" evidence="1">
    <location>
        <begin position="124"/>
        <end position="140"/>
    </location>
</feature>
<accession>B9R7W2</accession>
<dbReference type="EMBL" id="EQ973772">
    <property type="protein sequence ID" value="EEF52592.1"/>
    <property type="molecule type" value="Genomic_DNA"/>
</dbReference>
<dbReference type="InParanoid" id="B9R7W2"/>
<dbReference type="STRING" id="3988.B9R7W2"/>
<dbReference type="OMA" id="CNVQGLN"/>
<proteinExistence type="predicted"/>
<dbReference type="AlphaFoldDB" id="B9R7W2"/>
<feature type="compositionally biased region" description="Polar residues" evidence="1">
    <location>
        <begin position="142"/>
        <end position="162"/>
    </location>
</feature>
<protein>
    <submittedName>
        <fullName evidence="2">Oxidoreductase, putative</fullName>
    </submittedName>
</protein>
<feature type="region of interest" description="Disordered" evidence="1">
    <location>
        <begin position="402"/>
        <end position="436"/>
    </location>
</feature>
<organism evidence="2 3">
    <name type="scientific">Ricinus communis</name>
    <name type="common">Castor bean</name>
    <dbReference type="NCBI Taxonomy" id="3988"/>
    <lineage>
        <taxon>Eukaryota</taxon>
        <taxon>Viridiplantae</taxon>
        <taxon>Streptophyta</taxon>
        <taxon>Embryophyta</taxon>
        <taxon>Tracheophyta</taxon>
        <taxon>Spermatophyta</taxon>
        <taxon>Magnoliopsida</taxon>
        <taxon>eudicotyledons</taxon>
        <taxon>Gunneridae</taxon>
        <taxon>Pentapetalae</taxon>
        <taxon>rosids</taxon>
        <taxon>fabids</taxon>
        <taxon>Malpighiales</taxon>
        <taxon>Euphorbiaceae</taxon>
        <taxon>Acalyphoideae</taxon>
        <taxon>Acalypheae</taxon>
        <taxon>Ricinus</taxon>
    </lineage>
</organism>
<dbReference type="PANTHER" id="PTHR33472:SF24">
    <property type="entry name" value="VEGETATIVE CELL WALL PROTEIN GP1-LIKE"/>
    <property type="match status" value="1"/>
</dbReference>
<keyword evidence="3" id="KW-1185">Reference proteome</keyword>
<sequence length="551" mass="59795">MADQRPFSRFRLPWITAAARPAAEPQPPRPSSEIQAPAQPITTIPQRPFRPGLASIQSPPPPQARAPQSTEPQTPVAIPESRIIVQSPSSVKTQTRAASVPPSPSQTSLPSRAKSEGRVVSQTRSPSRAASQPRAASVPPFRSTQQTVAQPQASPRSASQLAGRTSSQPSPPPRRTTQQPTGSQPPPPLRKLQSTAQETSQPPPSAYRQEPKPEGSSLFSQVAQPTAGMKPLLEPTEREKENGQGKEAPDVLKKEGKTKVPAEEEPKKAITELLTGPMTGSETRELHSVAFSSEQKQHEKEDKKTANRGEHIKTVSATHPKARNKSTESHQKPSMSNGEHVPLHKGIRDDISKFIHKLGIGQVKYPVDEKPVCVMTIAGENTGASMHVGAEPARKDGSIHIHRGYKLNPDDSTGATTDGEGSRDGRSKNPTKEVPVTKAYLNSNTQSVNNSIILDSSVNEQDPGVHLALSHNLAESSKPSAKPEPLETHKTEFNVTRSQKLTYEPTIRRRCLRGLFLEPSDSDNDNPEKPRRHGCLYACGEKSKDKDIGVL</sequence>
<dbReference type="PANTHER" id="PTHR33472">
    <property type="entry name" value="OS01G0106600 PROTEIN"/>
    <property type="match status" value="1"/>
</dbReference>